<dbReference type="Pfam" id="PF07849">
    <property type="entry name" value="DUF1641"/>
    <property type="match status" value="1"/>
</dbReference>
<dbReference type="Proteomes" id="UP001141992">
    <property type="component" value="Unassembled WGS sequence"/>
</dbReference>
<comment type="caution">
    <text evidence="1">The sequence shown here is derived from an EMBL/GenBank/DDBJ whole genome shotgun (WGS) entry which is preliminary data.</text>
</comment>
<accession>A0A0M7H9Z9</accession>
<dbReference type="InterPro" id="IPR012440">
    <property type="entry name" value="DUF1641"/>
</dbReference>
<reference evidence="1" key="1">
    <citation type="submission" date="2022-12" db="EMBL/GenBank/DDBJ databases">
        <authorList>
            <person name="Voronina O.L."/>
            <person name="Kunda M.S."/>
            <person name="Ryzhova N."/>
            <person name="Aksenova E.I."/>
        </authorList>
    </citation>
    <scope>NUCLEOTIDE SEQUENCE</scope>
    <source>
        <strain evidence="1">SCCH136:Ach223948</strain>
    </source>
</reference>
<dbReference type="EMBL" id="JAPZVI010000005">
    <property type="protein sequence ID" value="MCZ8401605.1"/>
    <property type="molecule type" value="Genomic_DNA"/>
</dbReference>
<evidence type="ECO:0000313" key="2">
    <source>
        <dbReference type="Proteomes" id="UP001141992"/>
    </source>
</evidence>
<protein>
    <submittedName>
        <fullName evidence="1">DUF1641 domain-containing protein</fullName>
    </submittedName>
</protein>
<organism evidence="1 2">
    <name type="scientific">Alcaligenes xylosoxydans xylosoxydans</name>
    <name type="common">Achromobacter xylosoxidans</name>
    <dbReference type="NCBI Taxonomy" id="85698"/>
    <lineage>
        <taxon>Bacteria</taxon>
        <taxon>Pseudomonadati</taxon>
        <taxon>Pseudomonadota</taxon>
        <taxon>Betaproteobacteria</taxon>
        <taxon>Burkholderiales</taxon>
        <taxon>Alcaligenaceae</taxon>
        <taxon>Achromobacter</taxon>
    </lineage>
</organism>
<sequence length="146" mass="15195">MNAPHDNSLPAAGQCAAVFDAPPAAGGNDALAQLADKLQPLADSGRLDNIVDLLALASDLVDLLDAPMVEKLGALSEQATGAAWTLSNAWRAAQAQGLQEARPPGLGGLFQLSRDEDTRRGLALVLRTLQGLGRQLGDQRQDYAAS</sequence>
<dbReference type="KEGG" id="axx:ERS451415_03976"/>
<dbReference type="eggNOG" id="COG2427">
    <property type="taxonomic scope" value="Bacteria"/>
</dbReference>
<gene>
    <name evidence="1" type="ORF">O9570_09125</name>
</gene>
<name>A0A0D6I4R1_ALCXX</name>
<dbReference type="RefSeq" id="WP_006385058.1">
    <property type="nucleotide sequence ID" value="NZ_CAJFDJ010000007.1"/>
</dbReference>
<evidence type="ECO:0000313" key="1">
    <source>
        <dbReference type="EMBL" id="MCZ8401605.1"/>
    </source>
</evidence>
<accession>A0A0D6I4R1</accession>
<proteinExistence type="predicted"/>
<dbReference type="AlphaFoldDB" id="A0A0D6I4R1"/>
<dbReference type="GeneID" id="75277847"/>